<dbReference type="CTD" id="100001105"/>
<evidence type="ECO:0000313" key="6">
    <source>
        <dbReference type="Proteomes" id="UP000515129"/>
    </source>
</evidence>
<dbReference type="SMART" id="SM00408">
    <property type="entry name" value="IGc2"/>
    <property type="match status" value="2"/>
</dbReference>
<evidence type="ECO:0000259" key="5">
    <source>
        <dbReference type="PROSITE" id="PS50835"/>
    </source>
</evidence>
<dbReference type="OrthoDB" id="10045578at2759"/>
<dbReference type="SUPFAM" id="SSF48726">
    <property type="entry name" value="Immunoglobulin"/>
    <property type="match status" value="4"/>
</dbReference>
<feature type="domain" description="Ig-like" evidence="5">
    <location>
        <begin position="300"/>
        <end position="384"/>
    </location>
</feature>
<feature type="signal peptide" evidence="4">
    <location>
        <begin position="1"/>
        <end position="21"/>
    </location>
</feature>
<dbReference type="CDD" id="cd00096">
    <property type="entry name" value="Ig"/>
    <property type="match status" value="1"/>
</dbReference>
<feature type="transmembrane region" description="Helical" evidence="3">
    <location>
        <begin position="397"/>
        <end position="418"/>
    </location>
</feature>
<feature type="domain" description="Ig-like" evidence="5">
    <location>
        <begin position="213"/>
        <end position="293"/>
    </location>
</feature>
<evidence type="ECO:0000256" key="4">
    <source>
        <dbReference type="SAM" id="SignalP"/>
    </source>
</evidence>
<dbReference type="PANTHER" id="PTHR13771:SF14">
    <property type="entry name" value="VASCULAR CELL ADHESION PROTEIN 1"/>
    <property type="match status" value="1"/>
</dbReference>
<keyword evidence="6" id="KW-1185">Reference proteome</keyword>
<proteinExistence type="predicted"/>
<reference evidence="7" key="1">
    <citation type="submission" date="2025-08" db="UniProtKB">
        <authorList>
            <consortium name="RefSeq"/>
        </authorList>
    </citation>
    <scope>IDENTIFICATION</scope>
    <source>
        <strain evidence="7">Wakin</strain>
        <tissue evidence="7">Muscle</tissue>
    </source>
</reference>
<dbReference type="GO" id="GO:0005178">
    <property type="term" value="F:integrin binding"/>
    <property type="evidence" value="ECO:0007669"/>
    <property type="project" value="InterPro"/>
</dbReference>
<keyword evidence="1" id="KW-1015">Disulfide bond</keyword>
<dbReference type="InterPro" id="IPR013783">
    <property type="entry name" value="Ig-like_fold"/>
</dbReference>
<dbReference type="InterPro" id="IPR003599">
    <property type="entry name" value="Ig_sub"/>
</dbReference>
<dbReference type="InterPro" id="IPR007110">
    <property type="entry name" value="Ig-like_dom"/>
</dbReference>
<sequence>MCGVKCITFMLWVYILNVITGENNSKMELTPLSPVIHVGEDLEITCRVTDCPVNVTFTWTSATDKFLNAEIKNEHTVSHLLIRNISVIHSETVVCKSSCEGKPLQKTSKIKIFSFPEDPVLPKIESLIANQEKKLICTVHNIYPLEMFHIEWFRGDKSLHKEELDSKHSDHVQNYSSVFNYTPSVDHLGKNISCKATLDLNHWNKTTTAEYGPGTVTVSSNNTMVKLGDHLEITCHADGNPKPTILWWKLGETEPEQQSQNHKLIISNASWSQAGWYRCNASNNVGSQQMSVNIIVVGPPNIPKIQLSHGGELKEGENLSIFCSSDGGPAELKLYRQSQSAATGVRNDSAVLLNISSIQITDAGIYICEAKNDFGTERSTMNITVKAQHSISRNPDLPVAILPAVGSVSLLTAAGLLIRHCRKQARSNISTIL</sequence>
<evidence type="ECO:0000256" key="3">
    <source>
        <dbReference type="SAM" id="Phobius"/>
    </source>
</evidence>
<keyword evidence="4" id="KW-0732">Signal</keyword>
<dbReference type="Proteomes" id="UP000515129">
    <property type="component" value="Chromosome 2"/>
</dbReference>
<dbReference type="InterPro" id="IPR036179">
    <property type="entry name" value="Ig-like_dom_sf"/>
</dbReference>
<dbReference type="PANTHER" id="PTHR13771">
    <property type="entry name" value="INTERCELLULAR ADHESION MOLECULE"/>
    <property type="match status" value="1"/>
</dbReference>
<name>A0A6P6IW97_CARAU</name>
<keyword evidence="3" id="KW-1133">Transmembrane helix</keyword>
<dbReference type="Pfam" id="PF13927">
    <property type="entry name" value="Ig_3"/>
    <property type="match status" value="2"/>
</dbReference>
<evidence type="ECO:0000256" key="1">
    <source>
        <dbReference type="ARBA" id="ARBA00023157"/>
    </source>
</evidence>
<dbReference type="InterPro" id="IPR003598">
    <property type="entry name" value="Ig_sub2"/>
</dbReference>
<keyword evidence="3" id="KW-0472">Membrane</keyword>
<accession>A0A6P6IW97</accession>
<dbReference type="KEGG" id="caua:113038432"/>
<feature type="domain" description="Ig-like" evidence="5">
    <location>
        <begin position="25"/>
        <end position="111"/>
    </location>
</feature>
<dbReference type="Pfam" id="PF07654">
    <property type="entry name" value="C1-set"/>
    <property type="match status" value="1"/>
</dbReference>
<dbReference type="AlphaFoldDB" id="A0A6P6IW97"/>
<dbReference type="PROSITE" id="PS50835">
    <property type="entry name" value="IG_LIKE"/>
    <property type="match status" value="3"/>
</dbReference>
<feature type="chain" id="PRO_5028085351" evidence="4">
    <location>
        <begin position="22"/>
        <end position="433"/>
    </location>
</feature>
<evidence type="ECO:0000256" key="2">
    <source>
        <dbReference type="ARBA" id="ARBA00023319"/>
    </source>
</evidence>
<dbReference type="RefSeq" id="XP_026051618.1">
    <property type="nucleotide sequence ID" value="XM_026195833.1"/>
</dbReference>
<dbReference type="FunFam" id="2.60.40.10:FF:000032">
    <property type="entry name" value="palladin isoform X1"/>
    <property type="match status" value="1"/>
</dbReference>
<dbReference type="Gene3D" id="2.60.40.10">
    <property type="entry name" value="Immunoglobulins"/>
    <property type="match status" value="4"/>
</dbReference>
<gene>
    <name evidence="7" type="primary">vcam1a</name>
</gene>
<evidence type="ECO:0000313" key="7">
    <source>
        <dbReference type="RefSeq" id="XP_026051618.1"/>
    </source>
</evidence>
<organism evidence="6 7">
    <name type="scientific">Carassius auratus</name>
    <name type="common">Goldfish</name>
    <dbReference type="NCBI Taxonomy" id="7957"/>
    <lineage>
        <taxon>Eukaryota</taxon>
        <taxon>Metazoa</taxon>
        <taxon>Chordata</taxon>
        <taxon>Craniata</taxon>
        <taxon>Vertebrata</taxon>
        <taxon>Euteleostomi</taxon>
        <taxon>Actinopterygii</taxon>
        <taxon>Neopterygii</taxon>
        <taxon>Teleostei</taxon>
        <taxon>Ostariophysi</taxon>
        <taxon>Cypriniformes</taxon>
        <taxon>Cyprinidae</taxon>
        <taxon>Cyprininae</taxon>
        <taxon>Carassius</taxon>
    </lineage>
</organism>
<dbReference type="InterPro" id="IPR003597">
    <property type="entry name" value="Ig_C1-set"/>
</dbReference>
<keyword evidence="3" id="KW-0812">Transmembrane</keyword>
<dbReference type="GO" id="GO:0005886">
    <property type="term" value="C:plasma membrane"/>
    <property type="evidence" value="ECO:0007669"/>
    <property type="project" value="TreeGrafter"/>
</dbReference>
<keyword evidence="2" id="KW-0393">Immunoglobulin domain</keyword>
<protein>
    <submittedName>
        <fullName evidence="7">Vascular cell adhesion protein 1</fullName>
    </submittedName>
</protein>
<dbReference type="GO" id="GO:0007155">
    <property type="term" value="P:cell adhesion"/>
    <property type="evidence" value="ECO:0007669"/>
    <property type="project" value="InterPro"/>
</dbReference>
<dbReference type="InterPro" id="IPR047012">
    <property type="entry name" value="ICAM_VCAM"/>
</dbReference>
<dbReference type="SMART" id="SM00409">
    <property type="entry name" value="IG"/>
    <property type="match status" value="3"/>
</dbReference>